<keyword evidence="3" id="KW-1185">Reference proteome</keyword>
<dbReference type="PANTHER" id="PTHR14359">
    <property type="entry name" value="HOMO-OLIGOMERIC FLAVIN CONTAINING CYS DECARBOXYLASE FAMILY"/>
    <property type="match status" value="1"/>
</dbReference>
<reference evidence="2" key="1">
    <citation type="submission" date="2021-01" db="EMBL/GenBank/DDBJ databases">
        <title>Whole genome shotgun sequence of Spirilliplanes yamanashiensis NBRC 15828.</title>
        <authorList>
            <person name="Komaki H."/>
            <person name="Tamura T."/>
        </authorList>
    </citation>
    <scope>NUCLEOTIDE SEQUENCE</scope>
    <source>
        <strain evidence="2">NBRC 15828</strain>
    </source>
</reference>
<evidence type="ECO:0000313" key="3">
    <source>
        <dbReference type="Proteomes" id="UP000652013"/>
    </source>
</evidence>
<dbReference type="InterPro" id="IPR003382">
    <property type="entry name" value="Flavoprotein"/>
</dbReference>
<dbReference type="PANTHER" id="PTHR14359:SF6">
    <property type="entry name" value="PHOSPHOPANTOTHENOYLCYSTEINE DECARBOXYLASE"/>
    <property type="match status" value="1"/>
</dbReference>
<sequence>MTDQGVLYVIACGSPIARDVDVLVDLAQRDGWDVCVVTTPDGRKFVDVGELARLTGHPVRSAYKDPGDADVLPPADAIIVAPATVNTLNKWACGIADTLALGLLIESYGLGLPTIAVPYTNIAMAAHPTVQESVARLRSWGVDVVFGDGEVTLHPPGTGERHRASFPWRTVLDRLRSRWSAEAGRPPVG</sequence>
<dbReference type="SUPFAM" id="SSF52507">
    <property type="entry name" value="Homo-oligomeric flavin-containing Cys decarboxylases, HFCD"/>
    <property type="match status" value="1"/>
</dbReference>
<dbReference type="GO" id="GO:0071513">
    <property type="term" value="C:phosphopantothenoylcysteine decarboxylase complex"/>
    <property type="evidence" value="ECO:0007669"/>
    <property type="project" value="TreeGrafter"/>
</dbReference>
<evidence type="ECO:0000313" key="2">
    <source>
        <dbReference type="EMBL" id="GIJ06199.1"/>
    </source>
</evidence>
<comment type="caution">
    <text evidence="2">The sequence shown here is derived from an EMBL/GenBank/DDBJ whole genome shotgun (WGS) entry which is preliminary data.</text>
</comment>
<evidence type="ECO:0000259" key="1">
    <source>
        <dbReference type="Pfam" id="PF02441"/>
    </source>
</evidence>
<organism evidence="2 3">
    <name type="scientific">Spirilliplanes yamanashiensis</name>
    <dbReference type="NCBI Taxonomy" id="42233"/>
    <lineage>
        <taxon>Bacteria</taxon>
        <taxon>Bacillati</taxon>
        <taxon>Actinomycetota</taxon>
        <taxon>Actinomycetes</taxon>
        <taxon>Micromonosporales</taxon>
        <taxon>Micromonosporaceae</taxon>
        <taxon>Spirilliplanes</taxon>
    </lineage>
</organism>
<dbReference type="InterPro" id="IPR036551">
    <property type="entry name" value="Flavin_trans-like"/>
</dbReference>
<dbReference type="GO" id="GO:0004633">
    <property type="term" value="F:phosphopantothenoylcysteine decarboxylase activity"/>
    <property type="evidence" value="ECO:0007669"/>
    <property type="project" value="TreeGrafter"/>
</dbReference>
<feature type="domain" description="Flavoprotein" evidence="1">
    <location>
        <begin position="9"/>
        <end position="137"/>
    </location>
</feature>
<dbReference type="GO" id="GO:0010181">
    <property type="term" value="F:FMN binding"/>
    <property type="evidence" value="ECO:0007669"/>
    <property type="project" value="TreeGrafter"/>
</dbReference>
<name>A0A8J3YDR1_9ACTN</name>
<accession>A0A8J3YDR1</accession>
<dbReference type="Pfam" id="PF02441">
    <property type="entry name" value="Flavoprotein"/>
    <property type="match status" value="1"/>
</dbReference>
<protein>
    <submittedName>
        <fullName evidence="2">Flavoprotein</fullName>
    </submittedName>
</protein>
<proteinExistence type="predicted"/>
<gene>
    <name evidence="2" type="ORF">Sya03_55510</name>
</gene>
<dbReference type="RefSeq" id="WP_203941386.1">
    <property type="nucleotide sequence ID" value="NZ_BAAAGJ010000014.1"/>
</dbReference>
<dbReference type="GO" id="GO:0015937">
    <property type="term" value="P:coenzyme A biosynthetic process"/>
    <property type="evidence" value="ECO:0007669"/>
    <property type="project" value="TreeGrafter"/>
</dbReference>
<dbReference type="AlphaFoldDB" id="A0A8J3YDR1"/>
<dbReference type="Proteomes" id="UP000652013">
    <property type="component" value="Unassembled WGS sequence"/>
</dbReference>
<dbReference type="EMBL" id="BOOY01000039">
    <property type="protein sequence ID" value="GIJ06199.1"/>
    <property type="molecule type" value="Genomic_DNA"/>
</dbReference>
<dbReference type="Gene3D" id="3.40.50.1950">
    <property type="entry name" value="Flavin prenyltransferase-like"/>
    <property type="match status" value="1"/>
</dbReference>